<dbReference type="Gene3D" id="3.40.50.300">
    <property type="entry name" value="P-loop containing nucleotide triphosphate hydrolases"/>
    <property type="match status" value="2"/>
</dbReference>
<comment type="subcellular location">
    <subcellularLocation>
        <location evidence="1">Cell membrane</location>
        <topology evidence="1">Peripheral membrane protein</topology>
    </subcellularLocation>
</comment>
<dbReference type="GO" id="GO:0042626">
    <property type="term" value="F:ATPase-coupled transmembrane transporter activity"/>
    <property type="evidence" value="ECO:0007669"/>
    <property type="project" value="TreeGrafter"/>
</dbReference>
<comment type="similarity">
    <text evidence="2">Belongs to the ABC transporter superfamily.</text>
</comment>
<accession>A0A0E2E488</accession>
<comment type="function">
    <text evidence="10">Probably part of an ABC transporter complex. Responsible for energy coupling to the transport system.</text>
</comment>
<evidence type="ECO:0000313" key="12">
    <source>
        <dbReference type="EMBL" id="EMB33476.1"/>
    </source>
</evidence>
<reference evidence="12" key="1">
    <citation type="submission" date="2012-01" db="EMBL/GenBank/DDBJ databases">
        <title>The Genome Sequence of Treponema denticola H-22.</title>
        <authorList>
            <consortium name="The Broad Institute Genome Sequencing Platform"/>
            <person name="Earl A."/>
            <person name="Ward D."/>
            <person name="Feldgarden M."/>
            <person name="Gevers D."/>
            <person name="Blanton J.M."/>
            <person name="Fenno C.J."/>
            <person name="Baranova O.V."/>
            <person name="Mathney J."/>
            <person name="Dewhirst F.E."/>
            <person name="Izard J."/>
            <person name="Young S.K."/>
            <person name="Zeng Q."/>
            <person name="Gargeya S."/>
            <person name="Fitzgerald M."/>
            <person name="Haas B."/>
            <person name="Abouelleil A."/>
            <person name="Alvarado L."/>
            <person name="Arachchi H.M."/>
            <person name="Berlin A."/>
            <person name="Chapman S.B."/>
            <person name="Gearin G."/>
            <person name="Goldberg J."/>
            <person name="Griggs A."/>
            <person name="Gujja S."/>
            <person name="Hansen M."/>
            <person name="Heiman D."/>
            <person name="Howarth C."/>
            <person name="Larimer J."/>
            <person name="Lui A."/>
            <person name="MacDonald P.J.P."/>
            <person name="McCowen C."/>
            <person name="Montmayeur A."/>
            <person name="Murphy C."/>
            <person name="Neiman D."/>
            <person name="Pearson M."/>
            <person name="Priest M."/>
            <person name="Roberts A."/>
            <person name="Saif S."/>
            <person name="Shea T."/>
            <person name="Sisk P."/>
            <person name="Stolte C."/>
            <person name="Sykes S."/>
            <person name="Wortman J."/>
            <person name="Nusbaum C."/>
            <person name="Birren B."/>
        </authorList>
    </citation>
    <scope>NUCLEOTIDE SEQUENCE [LARGE SCALE GENOMIC DNA]</scope>
    <source>
        <strain evidence="12">H-22</strain>
    </source>
</reference>
<evidence type="ECO:0000256" key="2">
    <source>
        <dbReference type="ARBA" id="ARBA00005417"/>
    </source>
</evidence>
<evidence type="ECO:0000259" key="11">
    <source>
        <dbReference type="PROSITE" id="PS50893"/>
    </source>
</evidence>
<keyword evidence="4" id="KW-1003">Cell membrane</keyword>
<dbReference type="GeneID" id="2740796"/>
<dbReference type="PANTHER" id="PTHR43553:SF23">
    <property type="entry name" value="ABC TRANSPORTER ATP-BINDING COMPONENT"/>
    <property type="match status" value="1"/>
</dbReference>
<dbReference type="InterPro" id="IPR015856">
    <property type="entry name" value="ABC_transpr_CbiO/EcfA_su"/>
</dbReference>
<keyword evidence="7" id="KW-0067">ATP-binding</keyword>
<dbReference type="InterPro" id="IPR017871">
    <property type="entry name" value="ABC_transporter-like_CS"/>
</dbReference>
<dbReference type="InterPro" id="IPR027417">
    <property type="entry name" value="P-loop_NTPase"/>
</dbReference>
<protein>
    <recommendedName>
        <fullName evidence="11">ABC transporter domain-containing protein</fullName>
    </recommendedName>
</protein>
<dbReference type="GO" id="GO:0005524">
    <property type="term" value="F:ATP binding"/>
    <property type="evidence" value="ECO:0007669"/>
    <property type="project" value="UniProtKB-KW"/>
</dbReference>
<organism evidence="12">
    <name type="scientific">Treponema denticola H-22</name>
    <dbReference type="NCBI Taxonomy" id="999432"/>
    <lineage>
        <taxon>Bacteria</taxon>
        <taxon>Pseudomonadati</taxon>
        <taxon>Spirochaetota</taxon>
        <taxon>Spirochaetia</taxon>
        <taxon>Spirochaetales</taxon>
        <taxon>Treponemataceae</taxon>
        <taxon>Treponema</taxon>
    </lineage>
</organism>
<comment type="caution">
    <text evidence="12">The sequence shown here is derived from an EMBL/GenBank/DDBJ whole genome shotgun (WGS) entry which is preliminary data.</text>
</comment>
<dbReference type="PATRIC" id="fig|999432.5.peg.1341"/>
<evidence type="ECO:0000256" key="10">
    <source>
        <dbReference type="ARBA" id="ARBA00025157"/>
    </source>
</evidence>
<dbReference type="InterPro" id="IPR003439">
    <property type="entry name" value="ABC_transporter-like_ATP-bd"/>
</dbReference>
<evidence type="ECO:0000256" key="9">
    <source>
        <dbReference type="ARBA" id="ARBA00023136"/>
    </source>
</evidence>
<dbReference type="GO" id="GO:0016887">
    <property type="term" value="F:ATP hydrolysis activity"/>
    <property type="evidence" value="ECO:0007669"/>
    <property type="project" value="InterPro"/>
</dbReference>
<feature type="domain" description="ABC transporter" evidence="11">
    <location>
        <begin position="2"/>
        <end position="246"/>
    </location>
</feature>
<dbReference type="SUPFAM" id="SSF52540">
    <property type="entry name" value="P-loop containing nucleoside triphosphate hydrolases"/>
    <property type="match status" value="2"/>
</dbReference>
<dbReference type="PROSITE" id="PS50893">
    <property type="entry name" value="ABC_TRANSPORTER_2"/>
    <property type="match status" value="2"/>
</dbReference>
<dbReference type="InterPro" id="IPR003593">
    <property type="entry name" value="AAA+_ATPase"/>
</dbReference>
<dbReference type="Pfam" id="PF00005">
    <property type="entry name" value="ABC_tran"/>
    <property type="match status" value="2"/>
</dbReference>
<evidence type="ECO:0000256" key="6">
    <source>
        <dbReference type="ARBA" id="ARBA00022741"/>
    </source>
</evidence>
<name>A0A0E2E488_TREDN</name>
<evidence type="ECO:0000256" key="8">
    <source>
        <dbReference type="ARBA" id="ARBA00022967"/>
    </source>
</evidence>
<keyword evidence="3" id="KW-0813">Transport</keyword>
<feature type="domain" description="ABC transporter" evidence="11">
    <location>
        <begin position="269"/>
        <end position="470"/>
    </location>
</feature>
<evidence type="ECO:0000256" key="7">
    <source>
        <dbReference type="ARBA" id="ARBA00022840"/>
    </source>
</evidence>
<dbReference type="Proteomes" id="UP000011705">
    <property type="component" value="Chromosome"/>
</dbReference>
<dbReference type="CDD" id="cd03225">
    <property type="entry name" value="ABC_cobalt_CbiO_domain1"/>
    <property type="match status" value="1"/>
</dbReference>
<sequence>MVELKNVSFRYGSENVECKYASSLKSIDLTVKTGECVLLTGPSGCGKTTILRLINGLIPHFYPGALSGDILIDGGSVKERELYDTALIIGTVFQNPRTQFYNVDTTGELAFGCENRGLPEQEIYTRIDRTVAHFRMASLMDRNIFRLSDGEKQKIACASVNVSEPKIILLDEPSANLDYTATLMLRELILRWKAEGKTIIAAEHRIAYLWDIIDRAVVLRDGEIVEEFTGNGKEELTQNQLTQMGLRTTVMESPAEMQMDSFREGDRPITLRNFHFAYHGEKKNIVDIPMLQIAAGQITAIVGANGAGKTSFLNCLCGLEKRCKGTLEYEGKLYDSKSRKKLCFMVMQDTGNQLFTESVLDEVLISLKKGTANEKETAMEIIRNLDLADFADRHPQSLSGGQKQRLAIACALASGRELLLLDEPTSGLDYAHMKETAALLEKLRSMGTTILVVTHDSELIRACCTRRITV</sequence>
<proteinExistence type="inferred from homology"/>
<keyword evidence="9" id="KW-0472">Membrane</keyword>
<dbReference type="InterPro" id="IPR050095">
    <property type="entry name" value="ECF_ABC_transporter_ATP-bd"/>
</dbReference>
<dbReference type="RefSeq" id="WP_002680630.1">
    <property type="nucleotide sequence ID" value="NZ_CM001795.1"/>
</dbReference>
<evidence type="ECO:0000256" key="1">
    <source>
        <dbReference type="ARBA" id="ARBA00004202"/>
    </source>
</evidence>
<dbReference type="AlphaFoldDB" id="A0A0E2E488"/>
<keyword evidence="5" id="KW-0677">Repeat</keyword>
<dbReference type="PANTHER" id="PTHR43553">
    <property type="entry name" value="HEAVY METAL TRANSPORTER"/>
    <property type="match status" value="1"/>
</dbReference>
<evidence type="ECO:0000256" key="5">
    <source>
        <dbReference type="ARBA" id="ARBA00022737"/>
    </source>
</evidence>
<dbReference type="SMART" id="SM00382">
    <property type="entry name" value="AAA"/>
    <property type="match status" value="2"/>
</dbReference>
<evidence type="ECO:0000256" key="4">
    <source>
        <dbReference type="ARBA" id="ARBA00022475"/>
    </source>
</evidence>
<dbReference type="HOGENOM" id="CLU_000604_86_7_12"/>
<dbReference type="EMBL" id="AGDV01000011">
    <property type="protein sequence ID" value="EMB33476.1"/>
    <property type="molecule type" value="Genomic_DNA"/>
</dbReference>
<keyword evidence="8" id="KW-1278">Translocase</keyword>
<evidence type="ECO:0000256" key="3">
    <source>
        <dbReference type="ARBA" id="ARBA00022448"/>
    </source>
</evidence>
<keyword evidence="6" id="KW-0547">Nucleotide-binding</keyword>
<dbReference type="GO" id="GO:0043190">
    <property type="term" value="C:ATP-binding cassette (ABC) transporter complex"/>
    <property type="evidence" value="ECO:0007669"/>
    <property type="project" value="TreeGrafter"/>
</dbReference>
<gene>
    <name evidence="12" type="ORF">HMPREF9726_01290</name>
</gene>
<dbReference type="PROSITE" id="PS00211">
    <property type="entry name" value="ABC_TRANSPORTER_1"/>
    <property type="match status" value="1"/>
</dbReference>